<proteinExistence type="predicted"/>
<keyword evidence="8" id="KW-1185">Reference proteome</keyword>
<evidence type="ECO:0000256" key="2">
    <source>
        <dbReference type="ARBA" id="ARBA00022692"/>
    </source>
</evidence>
<accession>A0AAV7P3P5</accession>
<dbReference type="GO" id="GO:0004930">
    <property type="term" value="F:G protein-coupled receptor activity"/>
    <property type="evidence" value="ECO:0007669"/>
    <property type="project" value="InterPro"/>
</dbReference>
<evidence type="ECO:0000313" key="8">
    <source>
        <dbReference type="Proteomes" id="UP001066276"/>
    </source>
</evidence>
<keyword evidence="4" id="KW-0472">Membrane</keyword>
<dbReference type="FunFam" id="3.40.50.2300:FF:000125">
    <property type="entry name" value="Vomeronasal 2, receptor 88"/>
    <property type="match status" value="1"/>
</dbReference>
<comment type="caution">
    <text evidence="7">The sequence shown here is derived from an EMBL/GenBank/DDBJ whole genome shotgun (WGS) entry which is preliminary data.</text>
</comment>
<feature type="chain" id="PRO_5043764935" description="Receptor ligand binding region domain-containing protein" evidence="5">
    <location>
        <begin position="23"/>
        <end position="246"/>
    </location>
</feature>
<keyword evidence="5" id="KW-0732">Signal</keyword>
<evidence type="ECO:0000259" key="6">
    <source>
        <dbReference type="Pfam" id="PF01094"/>
    </source>
</evidence>
<reference evidence="7" key="1">
    <citation type="journal article" date="2022" name="bioRxiv">
        <title>Sequencing and chromosome-scale assembly of the giantPleurodeles waltlgenome.</title>
        <authorList>
            <person name="Brown T."/>
            <person name="Elewa A."/>
            <person name="Iarovenko S."/>
            <person name="Subramanian E."/>
            <person name="Araus A.J."/>
            <person name="Petzold A."/>
            <person name="Susuki M."/>
            <person name="Suzuki K.-i.T."/>
            <person name="Hayashi T."/>
            <person name="Toyoda A."/>
            <person name="Oliveira C."/>
            <person name="Osipova E."/>
            <person name="Leigh N.D."/>
            <person name="Simon A."/>
            <person name="Yun M.H."/>
        </authorList>
    </citation>
    <scope>NUCLEOTIDE SEQUENCE</scope>
    <source>
        <strain evidence="7">20211129_DDA</strain>
        <tissue evidence="7">Liver</tissue>
    </source>
</reference>
<evidence type="ECO:0000313" key="7">
    <source>
        <dbReference type="EMBL" id="KAJ1120283.1"/>
    </source>
</evidence>
<gene>
    <name evidence="7" type="ORF">NDU88_008457</name>
</gene>
<comment type="subcellular location">
    <subcellularLocation>
        <location evidence="1">Membrane</location>
    </subcellularLocation>
</comment>
<feature type="domain" description="Receptor ligand binding region" evidence="6">
    <location>
        <begin position="1"/>
        <end position="134"/>
    </location>
</feature>
<feature type="signal peptide" evidence="5">
    <location>
        <begin position="1"/>
        <end position="22"/>
    </location>
</feature>
<dbReference type="Proteomes" id="UP001066276">
    <property type="component" value="Chromosome 8"/>
</dbReference>
<evidence type="ECO:0000256" key="3">
    <source>
        <dbReference type="ARBA" id="ARBA00022989"/>
    </source>
</evidence>
<protein>
    <recommendedName>
        <fullName evidence="6">Receptor ligand binding region domain-containing protein</fullName>
    </recommendedName>
</protein>
<dbReference type="EMBL" id="JANPWB010000012">
    <property type="protein sequence ID" value="KAJ1120283.1"/>
    <property type="molecule type" value="Genomic_DNA"/>
</dbReference>
<dbReference type="PANTHER" id="PTHR24061:SF0">
    <property type="entry name" value="C-FAMILY ODORANT RECEPTOR OLFCT1"/>
    <property type="match status" value="1"/>
</dbReference>
<dbReference type="InterPro" id="IPR001828">
    <property type="entry name" value="ANF_lig-bd_rcpt"/>
</dbReference>
<evidence type="ECO:0000256" key="4">
    <source>
        <dbReference type="ARBA" id="ARBA00023136"/>
    </source>
</evidence>
<dbReference type="AlphaFoldDB" id="A0AAV7P3P5"/>
<keyword evidence="3" id="KW-1133">Transmembrane helix</keyword>
<sequence>MKHFGWTWIAVLTSDVEVCVQAGRDLKKSIEKNGGCVAFMDKIHLSYSTEKIRSLVETLQEYKVKVIIIHSSEVHTKMFLETLASQNVSDKVLVFSESFTLTPSLFRKEAWRIFNGSIALSPRAKDMPGFEQHLHRLHPSRAPAGRGLNFAVVFCGPWKRGAQSYSGCGRPPARDACRNPMGLSFPILALLDGILTALLLGRSLDGGPRAWTTPWLPSSASCGGRGVPEQAFFQSPLLEAKSSALS</sequence>
<dbReference type="Pfam" id="PF01094">
    <property type="entry name" value="ANF_receptor"/>
    <property type="match status" value="1"/>
</dbReference>
<dbReference type="InterPro" id="IPR028082">
    <property type="entry name" value="Peripla_BP_I"/>
</dbReference>
<dbReference type="PANTHER" id="PTHR24061">
    <property type="entry name" value="CALCIUM-SENSING RECEPTOR-RELATED"/>
    <property type="match status" value="1"/>
</dbReference>
<dbReference type="Gene3D" id="3.40.50.2300">
    <property type="match status" value="1"/>
</dbReference>
<name>A0AAV7P3P5_PLEWA</name>
<keyword evidence="2" id="KW-0812">Transmembrane</keyword>
<dbReference type="InterPro" id="IPR000068">
    <property type="entry name" value="GPCR_3_Ca_sens_rcpt-rel"/>
</dbReference>
<evidence type="ECO:0000256" key="1">
    <source>
        <dbReference type="ARBA" id="ARBA00004370"/>
    </source>
</evidence>
<organism evidence="7 8">
    <name type="scientific">Pleurodeles waltl</name>
    <name type="common">Iberian ribbed newt</name>
    <dbReference type="NCBI Taxonomy" id="8319"/>
    <lineage>
        <taxon>Eukaryota</taxon>
        <taxon>Metazoa</taxon>
        <taxon>Chordata</taxon>
        <taxon>Craniata</taxon>
        <taxon>Vertebrata</taxon>
        <taxon>Euteleostomi</taxon>
        <taxon>Amphibia</taxon>
        <taxon>Batrachia</taxon>
        <taxon>Caudata</taxon>
        <taxon>Salamandroidea</taxon>
        <taxon>Salamandridae</taxon>
        <taxon>Pleurodelinae</taxon>
        <taxon>Pleurodeles</taxon>
    </lineage>
</organism>
<evidence type="ECO:0000256" key="5">
    <source>
        <dbReference type="SAM" id="SignalP"/>
    </source>
</evidence>
<dbReference type="GO" id="GO:0005886">
    <property type="term" value="C:plasma membrane"/>
    <property type="evidence" value="ECO:0007669"/>
    <property type="project" value="TreeGrafter"/>
</dbReference>
<dbReference type="SUPFAM" id="SSF53822">
    <property type="entry name" value="Periplasmic binding protein-like I"/>
    <property type="match status" value="1"/>
</dbReference>